<dbReference type="InterPro" id="IPR035068">
    <property type="entry name" value="TldD/PmbA_N"/>
</dbReference>
<name>A0A317CB54_9GAMM</name>
<proteinExistence type="inferred from homology"/>
<dbReference type="Pfam" id="PF01523">
    <property type="entry name" value="PmbA_TldD_1st"/>
    <property type="match status" value="1"/>
</dbReference>
<protein>
    <submittedName>
        <fullName evidence="5">Metalloprotease PmbA</fullName>
    </submittedName>
</protein>
<dbReference type="Proteomes" id="UP000245506">
    <property type="component" value="Unassembled WGS sequence"/>
</dbReference>
<dbReference type="PANTHER" id="PTHR43421">
    <property type="entry name" value="METALLOPROTEASE PMBA"/>
    <property type="match status" value="1"/>
</dbReference>
<feature type="domain" description="Metalloprotease TldD/E C-terminal" evidence="3">
    <location>
        <begin position="235"/>
        <end position="442"/>
    </location>
</feature>
<keyword evidence="6" id="KW-1185">Reference proteome</keyword>
<reference evidence="5 6" key="1">
    <citation type="submission" date="2018-05" db="EMBL/GenBank/DDBJ databases">
        <title>Leucothrix arctica sp. nov., isolated from Arctic seawater.</title>
        <authorList>
            <person name="Choi A."/>
            <person name="Baek K."/>
        </authorList>
    </citation>
    <scope>NUCLEOTIDE SEQUENCE [LARGE SCALE GENOMIC DNA]</scope>
    <source>
        <strain evidence="5 6">IMCC9719</strain>
    </source>
</reference>
<gene>
    <name evidence="5" type="ORF">DKT75_13260</name>
</gene>
<evidence type="ECO:0000313" key="6">
    <source>
        <dbReference type="Proteomes" id="UP000245506"/>
    </source>
</evidence>
<comment type="caution">
    <text evidence="5">The sequence shown here is derived from an EMBL/GenBank/DDBJ whole genome shotgun (WGS) entry which is preliminary data.</text>
</comment>
<dbReference type="NCBIfam" id="NF008268">
    <property type="entry name" value="PRK11040.1"/>
    <property type="match status" value="1"/>
</dbReference>
<dbReference type="InterPro" id="IPR045570">
    <property type="entry name" value="Metalloprtase-TldD/E_cen_dom"/>
</dbReference>
<dbReference type="OrthoDB" id="9803618at2"/>
<dbReference type="GO" id="GO:0006508">
    <property type="term" value="P:proteolysis"/>
    <property type="evidence" value="ECO:0007669"/>
    <property type="project" value="UniProtKB-KW"/>
</dbReference>
<dbReference type="GO" id="GO:0005829">
    <property type="term" value="C:cytosol"/>
    <property type="evidence" value="ECO:0007669"/>
    <property type="project" value="TreeGrafter"/>
</dbReference>
<dbReference type="Pfam" id="PF19289">
    <property type="entry name" value="PmbA_TldD_3rd"/>
    <property type="match status" value="1"/>
</dbReference>
<evidence type="ECO:0000259" key="2">
    <source>
        <dbReference type="Pfam" id="PF01523"/>
    </source>
</evidence>
<sequence>MDSQKQRLLDLSKQALDEAKKLGASDAAVGISTGDGLSVDVRMAEIDKLEYYRDQGLGVTVYFGQRQGASSTSDLSEGAIRDAVKAACNIAKYTSEDDCLGLADADLMATDIPDFDLYHPWDLTAEQAIEQAIACENSAREFDPRITNSDGASVSTYSGISSYANTNGFADVRASSSHSLSCSVIANEADGGGMQRDHWYTSSRFSDQLDSAASVGRRAAEETLSRLGARKLTSRQAPVLYMPQYASGLLGHFTSAISGGSLYRKASFLVDSIDTKVFPDFVNLYERPYIYQGNSSSAYDAEGVATQDRDFVKDGIVQSYILGSYSARKLGLKTTGNSGGLRNFTADSTGQNFDEMLKLMDTGLLVTGLIGSGINGITGDYSRGAVGFWVEGGVIQYPVEEITIAGNLKDMFSNIAAIGNDRDERLSTRTGSILVEQMMISGE</sequence>
<comment type="similarity">
    <text evidence="1">Belongs to the peptidase U62 family.</text>
</comment>
<dbReference type="InterPro" id="IPR036059">
    <property type="entry name" value="TldD/PmbA_sf"/>
</dbReference>
<evidence type="ECO:0000259" key="4">
    <source>
        <dbReference type="Pfam" id="PF19290"/>
    </source>
</evidence>
<dbReference type="GO" id="GO:0008237">
    <property type="term" value="F:metallopeptidase activity"/>
    <property type="evidence" value="ECO:0007669"/>
    <property type="project" value="UniProtKB-KW"/>
</dbReference>
<keyword evidence="5" id="KW-0482">Metalloprotease</keyword>
<dbReference type="InterPro" id="IPR002510">
    <property type="entry name" value="Metalloprtase-TldD/E_N"/>
</dbReference>
<dbReference type="PANTHER" id="PTHR43421:SF1">
    <property type="entry name" value="METALLOPROTEASE PMBA"/>
    <property type="match status" value="1"/>
</dbReference>
<dbReference type="Gene3D" id="3.30.2290.10">
    <property type="entry name" value="PmbA/TldD superfamily"/>
    <property type="match status" value="1"/>
</dbReference>
<organism evidence="5 6">
    <name type="scientific">Leucothrix arctica</name>
    <dbReference type="NCBI Taxonomy" id="1481894"/>
    <lineage>
        <taxon>Bacteria</taxon>
        <taxon>Pseudomonadati</taxon>
        <taxon>Pseudomonadota</taxon>
        <taxon>Gammaproteobacteria</taxon>
        <taxon>Thiotrichales</taxon>
        <taxon>Thiotrichaceae</taxon>
        <taxon>Leucothrix</taxon>
    </lineage>
</organism>
<dbReference type="AlphaFoldDB" id="A0A317CB54"/>
<feature type="domain" description="Metalloprotease TldD/E central" evidence="4">
    <location>
        <begin position="118"/>
        <end position="227"/>
    </location>
</feature>
<keyword evidence="5" id="KW-0378">Hydrolase</keyword>
<dbReference type="EMBL" id="QGKL01000035">
    <property type="protein sequence ID" value="PWQ95371.1"/>
    <property type="molecule type" value="Genomic_DNA"/>
</dbReference>
<accession>A0A317CB54</accession>
<dbReference type="Pfam" id="PF19290">
    <property type="entry name" value="PmbA_TldD_2nd"/>
    <property type="match status" value="1"/>
</dbReference>
<dbReference type="InterPro" id="IPR047657">
    <property type="entry name" value="PmbA"/>
</dbReference>
<evidence type="ECO:0000313" key="5">
    <source>
        <dbReference type="EMBL" id="PWQ95371.1"/>
    </source>
</evidence>
<dbReference type="InterPro" id="IPR045569">
    <property type="entry name" value="Metalloprtase-TldD/E_C"/>
</dbReference>
<evidence type="ECO:0000256" key="1">
    <source>
        <dbReference type="ARBA" id="ARBA00005836"/>
    </source>
</evidence>
<dbReference type="SUPFAM" id="SSF111283">
    <property type="entry name" value="Putative modulator of DNA gyrase, PmbA/TldD"/>
    <property type="match status" value="1"/>
</dbReference>
<evidence type="ECO:0000259" key="3">
    <source>
        <dbReference type="Pfam" id="PF19289"/>
    </source>
</evidence>
<feature type="domain" description="Metalloprotease TldD/E N-terminal" evidence="2">
    <location>
        <begin position="28"/>
        <end position="91"/>
    </location>
</feature>
<keyword evidence="5" id="KW-0645">Protease</keyword>